<gene>
    <name evidence="4" type="ORF">SKAU_G00090610</name>
</gene>
<evidence type="ECO:0000256" key="2">
    <source>
        <dbReference type="SAM" id="Phobius"/>
    </source>
</evidence>
<feature type="compositionally biased region" description="Basic and acidic residues" evidence="1">
    <location>
        <begin position="164"/>
        <end position="173"/>
    </location>
</feature>
<comment type="caution">
    <text evidence="4">The sequence shown here is derived from an EMBL/GenBank/DDBJ whole genome shotgun (WGS) entry which is preliminary data.</text>
</comment>
<evidence type="ECO:0000256" key="1">
    <source>
        <dbReference type="SAM" id="MobiDB-lite"/>
    </source>
</evidence>
<dbReference type="EMBL" id="JAINUF010000003">
    <property type="protein sequence ID" value="KAJ8369033.1"/>
    <property type="molecule type" value="Genomic_DNA"/>
</dbReference>
<dbReference type="OrthoDB" id="7225082at2759"/>
<feature type="transmembrane region" description="Helical" evidence="2">
    <location>
        <begin position="115"/>
        <end position="142"/>
    </location>
</feature>
<keyword evidence="2" id="KW-1133">Transmembrane helix</keyword>
<dbReference type="AlphaFoldDB" id="A0A9Q1J6F9"/>
<evidence type="ECO:0008006" key="6">
    <source>
        <dbReference type="Google" id="ProtNLM"/>
    </source>
</evidence>
<name>A0A9Q1J6F9_SYNKA</name>
<feature type="region of interest" description="Disordered" evidence="1">
    <location>
        <begin position="147"/>
        <end position="173"/>
    </location>
</feature>
<keyword evidence="3" id="KW-0732">Signal</keyword>
<keyword evidence="2" id="KW-0812">Transmembrane</keyword>
<organism evidence="4 5">
    <name type="scientific">Synaphobranchus kaupii</name>
    <name type="common">Kaup's arrowtooth eel</name>
    <dbReference type="NCBI Taxonomy" id="118154"/>
    <lineage>
        <taxon>Eukaryota</taxon>
        <taxon>Metazoa</taxon>
        <taxon>Chordata</taxon>
        <taxon>Craniata</taxon>
        <taxon>Vertebrata</taxon>
        <taxon>Euteleostomi</taxon>
        <taxon>Actinopterygii</taxon>
        <taxon>Neopterygii</taxon>
        <taxon>Teleostei</taxon>
        <taxon>Anguilliformes</taxon>
        <taxon>Synaphobranchidae</taxon>
        <taxon>Synaphobranchus</taxon>
    </lineage>
</organism>
<sequence length="272" mass="30078">MADFQRMDCAAWTAVIFCVCTVGSGRGCVLTGPTHQAQEGSDILLNCTFSKCPGPLDHTVHVNWEFNDTYTGIYTCSVRPFNSGFIYKNHTLLTVAPSRSGRRIMTNFDLWEPSMLQLILGCCGVGLLVLAAGGMLGVGAYWRRGRGQRSTQRKDKLTTAPTEETQRSQKDKDTDCYVTLQRCKAPPPASKEESIYMTMRGLLVLPGIQAQPSHNRKAIPTEWYAQENPPHLKRVYPPSLCPDSDAGPDPRFSPQPHIGQIEPGPTDCSQRC</sequence>
<reference evidence="4" key="1">
    <citation type="journal article" date="2023" name="Science">
        <title>Genome structures resolve the early diversification of teleost fishes.</title>
        <authorList>
            <person name="Parey E."/>
            <person name="Louis A."/>
            <person name="Montfort J."/>
            <person name="Bouchez O."/>
            <person name="Roques C."/>
            <person name="Iampietro C."/>
            <person name="Lluch J."/>
            <person name="Castinel A."/>
            <person name="Donnadieu C."/>
            <person name="Desvignes T."/>
            <person name="Floi Bucao C."/>
            <person name="Jouanno E."/>
            <person name="Wen M."/>
            <person name="Mejri S."/>
            <person name="Dirks R."/>
            <person name="Jansen H."/>
            <person name="Henkel C."/>
            <person name="Chen W.J."/>
            <person name="Zahm M."/>
            <person name="Cabau C."/>
            <person name="Klopp C."/>
            <person name="Thompson A.W."/>
            <person name="Robinson-Rechavi M."/>
            <person name="Braasch I."/>
            <person name="Lecointre G."/>
            <person name="Bobe J."/>
            <person name="Postlethwait J.H."/>
            <person name="Berthelot C."/>
            <person name="Roest Crollius H."/>
            <person name="Guiguen Y."/>
        </authorList>
    </citation>
    <scope>NUCLEOTIDE SEQUENCE</scope>
    <source>
        <strain evidence="4">WJC10195</strain>
    </source>
</reference>
<feature type="region of interest" description="Disordered" evidence="1">
    <location>
        <begin position="230"/>
        <end position="272"/>
    </location>
</feature>
<dbReference type="Proteomes" id="UP001152622">
    <property type="component" value="Chromosome 3"/>
</dbReference>
<keyword evidence="5" id="KW-1185">Reference proteome</keyword>
<keyword evidence="2" id="KW-0472">Membrane</keyword>
<proteinExistence type="predicted"/>
<protein>
    <recommendedName>
        <fullName evidence="6">Ig-like domain-containing protein</fullName>
    </recommendedName>
</protein>
<evidence type="ECO:0000313" key="5">
    <source>
        <dbReference type="Proteomes" id="UP001152622"/>
    </source>
</evidence>
<evidence type="ECO:0000256" key="3">
    <source>
        <dbReference type="SAM" id="SignalP"/>
    </source>
</evidence>
<feature type="signal peptide" evidence="3">
    <location>
        <begin position="1"/>
        <end position="27"/>
    </location>
</feature>
<feature type="chain" id="PRO_5040361284" description="Ig-like domain-containing protein" evidence="3">
    <location>
        <begin position="28"/>
        <end position="272"/>
    </location>
</feature>
<accession>A0A9Q1J6F9</accession>
<evidence type="ECO:0000313" key="4">
    <source>
        <dbReference type="EMBL" id="KAJ8369033.1"/>
    </source>
</evidence>